<feature type="compositionally biased region" description="Low complexity" evidence="8">
    <location>
        <begin position="1"/>
        <end position="51"/>
    </location>
</feature>
<evidence type="ECO:0000256" key="1">
    <source>
        <dbReference type="ARBA" id="ARBA00004173"/>
    </source>
</evidence>
<evidence type="ECO:0000313" key="10">
    <source>
        <dbReference type="Proteomes" id="UP000799429"/>
    </source>
</evidence>
<keyword evidence="3" id="KW-0689">Ribosomal protein</keyword>
<dbReference type="Proteomes" id="UP000799429">
    <property type="component" value="Unassembled WGS sequence"/>
</dbReference>
<dbReference type="PANTHER" id="PTHR28595">
    <property type="entry name" value="39S RIBOSOMAL PROTEIN L54, MITOCHONDRIAL"/>
    <property type="match status" value="1"/>
</dbReference>
<evidence type="ECO:0000256" key="8">
    <source>
        <dbReference type="SAM" id="MobiDB-lite"/>
    </source>
</evidence>
<keyword evidence="2" id="KW-0809">Transit peptide</keyword>
<protein>
    <recommendedName>
        <fullName evidence="7">Large ribosomal subunit protein mL54</fullName>
    </recommendedName>
</protein>
<comment type="caution">
    <text evidence="9">The sequence shown here is derived from an EMBL/GenBank/DDBJ whole genome shotgun (WGS) entry which is preliminary data.</text>
</comment>
<feature type="non-terminal residue" evidence="9">
    <location>
        <position position="1"/>
    </location>
</feature>
<feature type="region of interest" description="Disordered" evidence="8">
    <location>
        <begin position="163"/>
        <end position="186"/>
    </location>
</feature>
<organism evidence="9 10">
    <name type="scientific">Patellaria atrata CBS 101060</name>
    <dbReference type="NCBI Taxonomy" id="1346257"/>
    <lineage>
        <taxon>Eukaryota</taxon>
        <taxon>Fungi</taxon>
        <taxon>Dikarya</taxon>
        <taxon>Ascomycota</taxon>
        <taxon>Pezizomycotina</taxon>
        <taxon>Dothideomycetes</taxon>
        <taxon>Dothideomycetes incertae sedis</taxon>
        <taxon>Patellariales</taxon>
        <taxon>Patellariaceae</taxon>
        <taxon>Patellaria</taxon>
    </lineage>
</organism>
<accession>A0A9P4S582</accession>
<evidence type="ECO:0000256" key="5">
    <source>
        <dbReference type="ARBA" id="ARBA00023274"/>
    </source>
</evidence>
<dbReference type="Pfam" id="PF08561">
    <property type="entry name" value="Ribosomal_L37"/>
    <property type="match status" value="1"/>
</dbReference>
<gene>
    <name evidence="9" type="ORF">M501DRAFT_918510</name>
</gene>
<evidence type="ECO:0000256" key="4">
    <source>
        <dbReference type="ARBA" id="ARBA00023128"/>
    </source>
</evidence>
<dbReference type="InterPro" id="IPR013870">
    <property type="entry name" value="Ribosomal_mL54"/>
</dbReference>
<feature type="compositionally biased region" description="Basic and acidic residues" evidence="8">
    <location>
        <begin position="175"/>
        <end position="186"/>
    </location>
</feature>
<dbReference type="AlphaFoldDB" id="A0A9P4S582"/>
<evidence type="ECO:0000256" key="6">
    <source>
        <dbReference type="ARBA" id="ARBA00033752"/>
    </source>
</evidence>
<keyword evidence="10" id="KW-1185">Reference proteome</keyword>
<evidence type="ECO:0000256" key="7">
    <source>
        <dbReference type="ARBA" id="ARBA00035179"/>
    </source>
</evidence>
<feature type="region of interest" description="Disordered" evidence="8">
    <location>
        <begin position="1"/>
        <end position="75"/>
    </location>
</feature>
<keyword evidence="4" id="KW-0496">Mitochondrion</keyword>
<evidence type="ECO:0000313" key="9">
    <source>
        <dbReference type="EMBL" id="KAF2836254.1"/>
    </source>
</evidence>
<dbReference type="GO" id="GO:0005762">
    <property type="term" value="C:mitochondrial large ribosomal subunit"/>
    <property type="evidence" value="ECO:0007669"/>
    <property type="project" value="TreeGrafter"/>
</dbReference>
<proteinExistence type="inferred from homology"/>
<keyword evidence="5" id="KW-0687">Ribonucleoprotein</keyword>
<feature type="non-terminal residue" evidence="9">
    <location>
        <position position="202"/>
    </location>
</feature>
<name>A0A9P4S582_9PEZI</name>
<dbReference type="GO" id="GO:0003735">
    <property type="term" value="F:structural constituent of ribosome"/>
    <property type="evidence" value="ECO:0007669"/>
    <property type="project" value="TreeGrafter"/>
</dbReference>
<comment type="subcellular location">
    <subcellularLocation>
        <location evidence="1">Mitochondrion</location>
    </subcellularLocation>
</comment>
<reference evidence="9" key="1">
    <citation type="journal article" date="2020" name="Stud. Mycol.">
        <title>101 Dothideomycetes genomes: a test case for predicting lifestyles and emergence of pathogens.</title>
        <authorList>
            <person name="Haridas S."/>
            <person name="Albert R."/>
            <person name="Binder M."/>
            <person name="Bloem J."/>
            <person name="Labutti K."/>
            <person name="Salamov A."/>
            <person name="Andreopoulos B."/>
            <person name="Baker S."/>
            <person name="Barry K."/>
            <person name="Bills G."/>
            <person name="Bluhm B."/>
            <person name="Cannon C."/>
            <person name="Castanera R."/>
            <person name="Culley D."/>
            <person name="Daum C."/>
            <person name="Ezra D."/>
            <person name="Gonzalez J."/>
            <person name="Henrissat B."/>
            <person name="Kuo A."/>
            <person name="Liang C."/>
            <person name="Lipzen A."/>
            <person name="Lutzoni F."/>
            <person name="Magnuson J."/>
            <person name="Mondo S."/>
            <person name="Nolan M."/>
            <person name="Ohm R."/>
            <person name="Pangilinan J."/>
            <person name="Park H.-J."/>
            <person name="Ramirez L."/>
            <person name="Alfaro M."/>
            <person name="Sun H."/>
            <person name="Tritt A."/>
            <person name="Yoshinaga Y."/>
            <person name="Zwiers L.-H."/>
            <person name="Turgeon B."/>
            <person name="Goodwin S."/>
            <person name="Spatafora J."/>
            <person name="Crous P."/>
            <person name="Grigoriev I."/>
        </authorList>
    </citation>
    <scope>NUCLEOTIDE SEQUENCE</scope>
    <source>
        <strain evidence="9">CBS 101060</strain>
    </source>
</reference>
<evidence type="ECO:0000256" key="3">
    <source>
        <dbReference type="ARBA" id="ARBA00022980"/>
    </source>
</evidence>
<sequence>ASSRPSPSLLRTLATSTATNTPSPATSTSAAQPFSTPLSPSPPASLGDPAPQGANKPGKEKKGKGKGHATVQSSCPAGTVLKGLNFVKGKADPVAGEDGEYPAWLWGVLKEGERRGEGEGDLFSKSKKQRRIAAKRLRKQALLNPDSLVPKVPVYEQSIDLEAGDGTTQGAGKAMEAREGLTKAMRDKRRATIKEANFLKAM</sequence>
<dbReference type="EMBL" id="MU006104">
    <property type="protein sequence ID" value="KAF2836254.1"/>
    <property type="molecule type" value="Genomic_DNA"/>
</dbReference>
<comment type="similarity">
    <text evidence="6">Belongs to the mitochondrion-specific ribosomal protein mL54 family.</text>
</comment>
<evidence type="ECO:0000256" key="2">
    <source>
        <dbReference type="ARBA" id="ARBA00022946"/>
    </source>
</evidence>
<dbReference type="OrthoDB" id="10252718at2759"/>
<dbReference type="PANTHER" id="PTHR28595:SF1">
    <property type="entry name" value="LARGE RIBOSOMAL SUBUNIT PROTEIN ML54"/>
    <property type="match status" value="1"/>
</dbReference>